<sequence length="294" mass="29959">MVVRAAGGPVAGKVVAVTGGAQGIGREIARVLVDAGARVVIGDKDLEAAQAAADELGGGTVALALDVASTASFRGFLSAAEQSQGPLDVLVNNAGVMWVGPFDEEPDTATDAMLAVNLHGVIRGVRLAAPAMRKRGGGQIVTVASAASRLAPPGEATYAATKHGVLGYLTAVREELRGSGVAITAVMPVVVDTTLAAGTDAGGAALLRPEHVAEAVASAIRRPRFEVTVPGYVGPLARAGLLLPQRLRDAVLRRMVPDQVRAVRGSNTRAGYESRALGGAPGYGGVRDEERHDD</sequence>
<evidence type="ECO:0000256" key="1">
    <source>
        <dbReference type="ARBA" id="ARBA00006484"/>
    </source>
</evidence>
<proteinExistence type="inferred from homology"/>
<dbReference type="Pfam" id="PF00106">
    <property type="entry name" value="adh_short"/>
    <property type="match status" value="1"/>
</dbReference>
<keyword evidence="3" id="KW-0560">Oxidoreductase</keyword>
<dbReference type="AlphaFoldDB" id="A0A516X6S3"/>
<dbReference type="KEGG" id="toy:FO059_17295"/>
<dbReference type="InterPro" id="IPR020904">
    <property type="entry name" value="Sc_DH/Rdtase_CS"/>
</dbReference>
<feature type="region of interest" description="Disordered" evidence="5">
    <location>
        <begin position="267"/>
        <end position="294"/>
    </location>
</feature>
<dbReference type="NCBIfam" id="NF005878">
    <property type="entry name" value="PRK07825.1"/>
    <property type="match status" value="1"/>
</dbReference>
<dbReference type="InterPro" id="IPR057326">
    <property type="entry name" value="KR_dom"/>
</dbReference>
<comment type="similarity">
    <text evidence="1 4">Belongs to the short-chain dehydrogenases/reductases (SDR) family.</text>
</comment>
<organism evidence="7 8">
    <name type="scientific">Tomitella fengzijianii</name>
    <dbReference type="NCBI Taxonomy" id="2597660"/>
    <lineage>
        <taxon>Bacteria</taxon>
        <taxon>Bacillati</taxon>
        <taxon>Actinomycetota</taxon>
        <taxon>Actinomycetes</taxon>
        <taxon>Mycobacteriales</taxon>
        <taxon>Tomitella</taxon>
    </lineage>
</organism>
<dbReference type="SMART" id="SM00822">
    <property type="entry name" value="PKS_KR"/>
    <property type="match status" value="1"/>
</dbReference>
<dbReference type="SUPFAM" id="SSF51735">
    <property type="entry name" value="NAD(P)-binding Rossmann-fold domains"/>
    <property type="match status" value="1"/>
</dbReference>
<name>A0A516X6S3_9ACTN</name>
<reference evidence="7 8" key="2">
    <citation type="submission" date="2019-07" db="EMBL/GenBank/DDBJ databases">
        <authorList>
            <person name="Huang Y."/>
        </authorList>
    </citation>
    <scope>NUCLEOTIDE SEQUENCE [LARGE SCALE GENOMIC DNA]</scope>
    <source>
        <strain evidence="7 8">HY188</strain>
    </source>
</reference>
<evidence type="ECO:0000259" key="6">
    <source>
        <dbReference type="SMART" id="SM00822"/>
    </source>
</evidence>
<dbReference type="PANTHER" id="PTHR43391:SF14">
    <property type="entry name" value="DEHYDROGENASE_REDUCTASE SDR FAMILY PROTEIN 7-LIKE"/>
    <property type="match status" value="1"/>
</dbReference>
<dbReference type="Gene3D" id="3.40.50.720">
    <property type="entry name" value="NAD(P)-binding Rossmann-like Domain"/>
    <property type="match status" value="1"/>
</dbReference>
<accession>A0A516X6S3</accession>
<dbReference type="Proteomes" id="UP000317344">
    <property type="component" value="Chromosome"/>
</dbReference>
<evidence type="ECO:0000256" key="3">
    <source>
        <dbReference type="ARBA" id="ARBA00023002"/>
    </source>
</evidence>
<keyword evidence="8" id="KW-1185">Reference proteome</keyword>
<evidence type="ECO:0000256" key="4">
    <source>
        <dbReference type="RuleBase" id="RU000363"/>
    </source>
</evidence>
<dbReference type="InterPro" id="IPR036291">
    <property type="entry name" value="NAD(P)-bd_dom_sf"/>
</dbReference>
<dbReference type="PROSITE" id="PS00061">
    <property type="entry name" value="ADH_SHORT"/>
    <property type="match status" value="1"/>
</dbReference>
<reference evidence="7 8" key="1">
    <citation type="submission" date="2019-07" db="EMBL/GenBank/DDBJ databases">
        <title>Tomitella cavernea sp. nov., an actinomycete isolated from soil.</title>
        <authorList>
            <person name="Cheng J."/>
        </authorList>
    </citation>
    <scope>NUCLEOTIDE SEQUENCE [LARGE SCALE GENOMIC DNA]</scope>
    <source>
        <strain evidence="7 8">HY188</strain>
    </source>
</reference>
<feature type="domain" description="Ketoreductase" evidence="6">
    <location>
        <begin position="13"/>
        <end position="215"/>
    </location>
</feature>
<dbReference type="PRINTS" id="PR00081">
    <property type="entry name" value="GDHRDH"/>
</dbReference>
<evidence type="ECO:0000313" key="7">
    <source>
        <dbReference type="EMBL" id="QDQ98769.1"/>
    </source>
</evidence>
<dbReference type="GO" id="GO:0016491">
    <property type="term" value="F:oxidoreductase activity"/>
    <property type="evidence" value="ECO:0007669"/>
    <property type="project" value="UniProtKB-KW"/>
</dbReference>
<evidence type="ECO:0000313" key="8">
    <source>
        <dbReference type="Proteomes" id="UP000317344"/>
    </source>
</evidence>
<dbReference type="PRINTS" id="PR00080">
    <property type="entry name" value="SDRFAMILY"/>
</dbReference>
<evidence type="ECO:0000256" key="2">
    <source>
        <dbReference type="ARBA" id="ARBA00022857"/>
    </source>
</evidence>
<dbReference type="RefSeq" id="WP_143910173.1">
    <property type="nucleotide sequence ID" value="NZ_CP041765.1"/>
</dbReference>
<dbReference type="OrthoDB" id="9775296at2"/>
<evidence type="ECO:0000256" key="5">
    <source>
        <dbReference type="SAM" id="MobiDB-lite"/>
    </source>
</evidence>
<keyword evidence="2" id="KW-0521">NADP</keyword>
<protein>
    <submittedName>
        <fullName evidence="7">SDR family oxidoreductase</fullName>
    </submittedName>
</protein>
<dbReference type="CDD" id="cd05233">
    <property type="entry name" value="SDR_c"/>
    <property type="match status" value="1"/>
</dbReference>
<gene>
    <name evidence="7" type="ORF">FO059_17295</name>
</gene>
<dbReference type="EMBL" id="CP041765">
    <property type="protein sequence ID" value="QDQ98769.1"/>
    <property type="molecule type" value="Genomic_DNA"/>
</dbReference>
<dbReference type="PANTHER" id="PTHR43391">
    <property type="entry name" value="RETINOL DEHYDROGENASE-RELATED"/>
    <property type="match status" value="1"/>
</dbReference>
<dbReference type="InterPro" id="IPR002347">
    <property type="entry name" value="SDR_fam"/>
</dbReference>